<accession>A0A0F9CS62</accession>
<proteinExistence type="predicted"/>
<comment type="caution">
    <text evidence="1">The sequence shown here is derived from an EMBL/GenBank/DDBJ whole genome shotgun (WGS) entry which is preliminary data.</text>
</comment>
<name>A0A0F9CS62_9ZZZZ</name>
<protein>
    <submittedName>
        <fullName evidence="1">Uncharacterized protein</fullName>
    </submittedName>
</protein>
<gene>
    <name evidence="1" type="ORF">LCGC14_2289400</name>
</gene>
<dbReference type="AlphaFoldDB" id="A0A0F9CS62"/>
<reference evidence="1" key="1">
    <citation type="journal article" date="2015" name="Nature">
        <title>Complex archaea that bridge the gap between prokaryotes and eukaryotes.</title>
        <authorList>
            <person name="Spang A."/>
            <person name="Saw J.H."/>
            <person name="Jorgensen S.L."/>
            <person name="Zaremba-Niedzwiedzka K."/>
            <person name="Martijn J."/>
            <person name="Lind A.E."/>
            <person name="van Eijk R."/>
            <person name="Schleper C."/>
            <person name="Guy L."/>
            <person name="Ettema T.J."/>
        </authorList>
    </citation>
    <scope>NUCLEOTIDE SEQUENCE</scope>
</reference>
<dbReference type="EMBL" id="LAZR01032031">
    <property type="protein sequence ID" value="KKL52049.1"/>
    <property type="molecule type" value="Genomic_DNA"/>
</dbReference>
<sequence length="94" mass="9795">MSELSRFVRDRNVDNVFSGEVVTIFPGNPDLAEVSIPGSGLVTLATAESLALRKGLSVMIALPGGDLRKAYIKGKAAVVFGSQSFNKVLGTGQG</sequence>
<organism evidence="1">
    <name type="scientific">marine sediment metagenome</name>
    <dbReference type="NCBI Taxonomy" id="412755"/>
    <lineage>
        <taxon>unclassified sequences</taxon>
        <taxon>metagenomes</taxon>
        <taxon>ecological metagenomes</taxon>
    </lineage>
</organism>
<evidence type="ECO:0000313" key="1">
    <source>
        <dbReference type="EMBL" id="KKL52049.1"/>
    </source>
</evidence>